<dbReference type="Gene3D" id="3.80.10.10">
    <property type="entry name" value="Ribonuclease Inhibitor"/>
    <property type="match status" value="1"/>
</dbReference>
<keyword evidence="2" id="KW-1185">Reference proteome</keyword>
<name>A0A4S4MZB8_9APHY</name>
<proteinExistence type="predicted"/>
<sequence>MKLKIQSQSGGGFTPDVPQEIVDLIIDNLQDDPLALRACALTAHNWVHRSRRHLHSRVRIGEYYVNMKRYNSRSVAQYVKELDLYMVRTDRGRKRTTTDSLWRMIGRFPNLKSLIIRDFEFYRFSSPRRDLLSTICSRLRTLALHHVHFADPADFLTFIGSCEQLRNLRIEDGQFYNSHTRDLSAEHTKVHLTLLRKAGKRLPGKLTRVGLLKTLTLSKDQPADCAGTLKAVGSSLIDLRLARCNTRLTKPVTTGIEQCTNIVSLSFITSLIVPPRSEQTWIVPFLQQLPSPSSSPSCDPPPLRTLTFELHWSDKDCIDVDFLTEIDHILSSRQDTFSGLQEVIFVVHRHLSPKLKVFEPSCDTGPTSKFRRVLDWTLQFKFFLKMCFGTHLKGVVARQGCVVKLVFPNDGDVFVVEPRKFGEECKH</sequence>
<evidence type="ECO:0000313" key="2">
    <source>
        <dbReference type="Proteomes" id="UP000308730"/>
    </source>
</evidence>
<evidence type="ECO:0008006" key="3">
    <source>
        <dbReference type="Google" id="ProtNLM"/>
    </source>
</evidence>
<dbReference type="EMBL" id="SGPM01000035">
    <property type="protein sequence ID" value="THH31879.1"/>
    <property type="molecule type" value="Genomic_DNA"/>
</dbReference>
<reference evidence="1 2" key="1">
    <citation type="submission" date="2019-02" db="EMBL/GenBank/DDBJ databases">
        <title>Genome sequencing of the rare red list fungi Antrodiella citrinella (Flaviporus citrinellus).</title>
        <authorList>
            <person name="Buettner E."/>
            <person name="Kellner H."/>
        </authorList>
    </citation>
    <scope>NUCLEOTIDE SEQUENCE [LARGE SCALE GENOMIC DNA]</scope>
    <source>
        <strain evidence="1 2">DSM 108506</strain>
    </source>
</reference>
<organism evidence="1 2">
    <name type="scientific">Antrodiella citrinella</name>
    <dbReference type="NCBI Taxonomy" id="2447956"/>
    <lineage>
        <taxon>Eukaryota</taxon>
        <taxon>Fungi</taxon>
        <taxon>Dikarya</taxon>
        <taxon>Basidiomycota</taxon>
        <taxon>Agaricomycotina</taxon>
        <taxon>Agaricomycetes</taxon>
        <taxon>Polyporales</taxon>
        <taxon>Steccherinaceae</taxon>
        <taxon>Antrodiella</taxon>
    </lineage>
</organism>
<protein>
    <recommendedName>
        <fullName evidence="3">F-box domain-containing protein</fullName>
    </recommendedName>
</protein>
<dbReference type="SUPFAM" id="SSF52047">
    <property type="entry name" value="RNI-like"/>
    <property type="match status" value="1"/>
</dbReference>
<comment type="caution">
    <text evidence="1">The sequence shown here is derived from an EMBL/GenBank/DDBJ whole genome shotgun (WGS) entry which is preliminary data.</text>
</comment>
<dbReference type="InterPro" id="IPR032675">
    <property type="entry name" value="LRR_dom_sf"/>
</dbReference>
<dbReference type="AlphaFoldDB" id="A0A4S4MZB8"/>
<evidence type="ECO:0000313" key="1">
    <source>
        <dbReference type="EMBL" id="THH31879.1"/>
    </source>
</evidence>
<gene>
    <name evidence="1" type="ORF">EUX98_g2334</name>
</gene>
<dbReference type="Proteomes" id="UP000308730">
    <property type="component" value="Unassembled WGS sequence"/>
</dbReference>
<accession>A0A4S4MZB8</accession>
<dbReference type="OrthoDB" id="2795598at2759"/>